<evidence type="ECO:0000256" key="1">
    <source>
        <dbReference type="SAM" id="Phobius"/>
    </source>
</evidence>
<sequence>MRLPVRATLLAGIPLVVMSTIGVVLLAQGKTDDGRATLAVGVIVAATAGASVVYQVERWSLRTQTAVHFAIMLVTVLPALLLSGWFPLDTAWGYLAVVATFLATGLLLWIVFYVIFTKLVPKRGGGADGVTEAPTRPR</sequence>
<reference evidence="2" key="1">
    <citation type="submission" date="2024-05" db="EMBL/GenBank/DDBJ databases">
        <title>Herbiconiux sp. A18JL235.</title>
        <authorList>
            <person name="Zhang G."/>
        </authorList>
    </citation>
    <scope>NUCLEOTIDE SEQUENCE</scope>
    <source>
        <strain evidence="2">A18JL235</strain>
    </source>
</reference>
<keyword evidence="1" id="KW-0472">Membrane</keyword>
<dbReference type="RefSeq" id="WP_368498752.1">
    <property type="nucleotide sequence ID" value="NZ_CP162511.1"/>
</dbReference>
<name>A0AB39BIL8_9MICO</name>
<feature type="transmembrane region" description="Helical" evidence="1">
    <location>
        <begin position="36"/>
        <end position="54"/>
    </location>
</feature>
<keyword evidence="1" id="KW-0812">Transmembrane</keyword>
<protein>
    <submittedName>
        <fullName evidence="2">DUF3021 domain-containing protein</fullName>
    </submittedName>
</protein>
<feature type="transmembrane region" description="Helical" evidence="1">
    <location>
        <begin position="66"/>
        <end position="86"/>
    </location>
</feature>
<dbReference type="Pfam" id="PF11457">
    <property type="entry name" value="DUF3021"/>
    <property type="match status" value="1"/>
</dbReference>
<keyword evidence="1" id="KW-1133">Transmembrane helix</keyword>
<evidence type="ECO:0000313" key="2">
    <source>
        <dbReference type="EMBL" id="XDI06370.1"/>
    </source>
</evidence>
<dbReference type="InterPro" id="IPR021560">
    <property type="entry name" value="DUF3021"/>
</dbReference>
<feature type="transmembrane region" description="Helical" evidence="1">
    <location>
        <begin position="92"/>
        <end position="116"/>
    </location>
</feature>
<dbReference type="AlphaFoldDB" id="A0AB39BIL8"/>
<proteinExistence type="predicted"/>
<dbReference type="EMBL" id="CP162511">
    <property type="protein sequence ID" value="XDI06370.1"/>
    <property type="molecule type" value="Genomic_DNA"/>
</dbReference>
<accession>A0AB39BIL8</accession>
<gene>
    <name evidence="2" type="ORF">ABFY20_04535</name>
</gene>
<organism evidence="2">
    <name type="scientific">Herbiconiux sp. A18JL235</name>
    <dbReference type="NCBI Taxonomy" id="3152363"/>
    <lineage>
        <taxon>Bacteria</taxon>
        <taxon>Bacillati</taxon>
        <taxon>Actinomycetota</taxon>
        <taxon>Actinomycetes</taxon>
        <taxon>Micrococcales</taxon>
        <taxon>Microbacteriaceae</taxon>
        <taxon>Herbiconiux</taxon>
    </lineage>
</organism>